<dbReference type="Pfam" id="PF04892">
    <property type="entry name" value="VanZ"/>
    <property type="match status" value="1"/>
</dbReference>
<keyword evidence="4" id="KW-1185">Reference proteome</keyword>
<feature type="transmembrane region" description="Helical" evidence="1">
    <location>
        <begin position="14"/>
        <end position="36"/>
    </location>
</feature>
<dbReference type="InterPro" id="IPR053150">
    <property type="entry name" value="Teicoplanin_resist-assoc"/>
</dbReference>
<protein>
    <submittedName>
        <fullName evidence="3">Glycopeptide antibiotics resistance protein</fullName>
    </submittedName>
</protein>
<dbReference type="PANTHER" id="PTHR36834:SF2">
    <property type="entry name" value="MEMBRANE PROTEIN"/>
    <property type="match status" value="1"/>
</dbReference>
<keyword evidence="1" id="KW-0812">Transmembrane</keyword>
<feature type="transmembrane region" description="Helical" evidence="1">
    <location>
        <begin position="67"/>
        <end position="83"/>
    </location>
</feature>
<evidence type="ECO:0000256" key="1">
    <source>
        <dbReference type="SAM" id="Phobius"/>
    </source>
</evidence>
<dbReference type="InterPro" id="IPR006976">
    <property type="entry name" value="VanZ-like"/>
</dbReference>
<sequence>MEQIKNNNSKQKKFTTGLFIVYFLVLTWMVLFKMSFSFQDLHRLRSINLIPYHASGIANGRIDMREIIYNIIGFIPFGIYICMIKDNWSILKKIISIAGVSLSYEVLQYVFAVGGSDITDLIGNTLGGIIGIVIYFLISKLFKSNQKMNKVLNIIALILTILIISFVTFIILTNLQ</sequence>
<feature type="transmembrane region" description="Helical" evidence="1">
    <location>
        <begin position="95"/>
        <end position="115"/>
    </location>
</feature>
<feature type="domain" description="VanZ-like" evidence="2">
    <location>
        <begin position="19"/>
        <end position="138"/>
    </location>
</feature>
<evidence type="ECO:0000259" key="2">
    <source>
        <dbReference type="Pfam" id="PF04892"/>
    </source>
</evidence>
<organism evidence="3 4">
    <name type="scientific">Paraclostridium ghonii</name>
    <dbReference type="NCBI Taxonomy" id="29358"/>
    <lineage>
        <taxon>Bacteria</taxon>
        <taxon>Bacillati</taxon>
        <taxon>Bacillota</taxon>
        <taxon>Clostridia</taxon>
        <taxon>Peptostreptococcales</taxon>
        <taxon>Peptostreptococcaceae</taxon>
        <taxon>Paraclostridium</taxon>
    </lineage>
</organism>
<feature type="transmembrane region" description="Helical" evidence="1">
    <location>
        <begin position="121"/>
        <end position="139"/>
    </location>
</feature>
<keyword evidence="1" id="KW-0472">Membrane</keyword>
<feature type="transmembrane region" description="Helical" evidence="1">
    <location>
        <begin position="151"/>
        <end position="172"/>
    </location>
</feature>
<keyword evidence="1" id="KW-1133">Transmembrane helix</keyword>
<evidence type="ECO:0000313" key="3">
    <source>
        <dbReference type="EMBL" id="MDQ0555860.1"/>
    </source>
</evidence>
<evidence type="ECO:0000313" key="4">
    <source>
        <dbReference type="Proteomes" id="UP001232584"/>
    </source>
</evidence>
<accession>A0ABU0MYD3</accession>
<name>A0ABU0MYD3_9FIRM</name>
<dbReference type="Proteomes" id="UP001232584">
    <property type="component" value="Unassembled WGS sequence"/>
</dbReference>
<dbReference type="PANTHER" id="PTHR36834">
    <property type="entry name" value="MEMBRANE PROTEIN-RELATED"/>
    <property type="match status" value="1"/>
</dbReference>
<dbReference type="EMBL" id="JAUSWG010000003">
    <property type="protein sequence ID" value="MDQ0555860.1"/>
    <property type="molecule type" value="Genomic_DNA"/>
</dbReference>
<reference evidence="3 4" key="1">
    <citation type="submission" date="2023-07" db="EMBL/GenBank/DDBJ databases">
        <title>Genomic Encyclopedia of Type Strains, Phase IV (KMG-IV): sequencing the most valuable type-strain genomes for metagenomic binning, comparative biology and taxonomic classification.</title>
        <authorList>
            <person name="Goeker M."/>
        </authorList>
    </citation>
    <scope>NUCLEOTIDE SEQUENCE [LARGE SCALE GENOMIC DNA]</scope>
    <source>
        <strain evidence="3 4">DSM 15049</strain>
    </source>
</reference>
<dbReference type="RefSeq" id="WP_307503917.1">
    <property type="nucleotide sequence ID" value="NZ_BAAACE010000001.1"/>
</dbReference>
<comment type="caution">
    <text evidence="3">The sequence shown here is derived from an EMBL/GenBank/DDBJ whole genome shotgun (WGS) entry which is preliminary data.</text>
</comment>
<proteinExistence type="predicted"/>
<gene>
    <name evidence="3" type="ORF">QOZ92_000973</name>
</gene>